<evidence type="ECO:0000313" key="2">
    <source>
        <dbReference type="Proteomes" id="UP001175271"/>
    </source>
</evidence>
<organism evidence="1 2">
    <name type="scientific">Steinernema hermaphroditum</name>
    <dbReference type="NCBI Taxonomy" id="289476"/>
    <lineage>
        <taxon>Eukaryota</taxon>
        <taxon>Metazoa</taxon>
        <taxon>Ecdysozoa</taxon>
        <taxon>Nematoda</taxon>
        <taxon>Chromadorea</taxon>
        <taxon>Rhabditida</taxon>
        <taxon>Tylenchina</taxon>
        <taxon>Panagrolaimomorpha</taxon>
        <taxon>Strongyloidoidea</taxon>
        <taxon>Steinernematidae</taxon>
        <taxon>Steinernema</taxon>
    </lineage>
</organism>
<dbReference type="EMBL" id="JAUCMV010000003">
    <property type="protein sequence ID" value="KAK0409406.1"/>
    <property type="molecule type" value="Genomic_DNA"/>
</dbReference>
<accession>A0AA39HQE4</accession>
<protein>
    <submittedName>
        <fullName evidence="1">Uncharacterized protein</fullName>
    </submittedName>
</protein>
<comment type="caution">
    <text evidence="1">The sequence shown here is derived from an EMBL/GenBank/DDBJ whole genome shotgun (WGS) entry which is preliminary data.</text>
</comment>
<dbReference type="AlphaFoldDB" id="A0AA39HQE4"/>
<keyword evidence="2" id="KW-1185">Reference proteome</keyword>
<gene>
    <name evidence="1" type="ORF">QR680_004524</name>
</gene>
<evidence type="ECO:0000313" key="1">
    <source>
        <dbReference type="EMBL" id="KAK0409406.1"/>
    </source>
</evidence>
<sequence length="84" mass="9335">MLLASSRVTRRNTLPSAECVIFGIFAGWRVGVESSSFFSYLRFGDLRRLSTELVVIALACVSRLEPAMLILLMLRRVLSEVGSV</sequence>
<proteinExistence type="predicted"/>
<dbReference type="Proteomes" id="UP001175271">
    <property type="component" value="Unassembled WGS sequence"/>
</dbReference>
<reference evidence="1" key="1">
    <citation type="submission" date="2023-06" db="EMBL/GenBank/DDBJ databases">
        <title>Genomic analysis of the entomopathogenic nematode Steinernema hermaphroditum.</title>
        <authorList>
            <person name="Schwarz E.M."/>
            <person name="Heppert J.K."/>
            <person name="Baniya A."/>
            <person name="Schwartz H.T."/>
            <person name="Tan C.-H."/>
            <person name="Antoshechkin I."/>
            <person name="Sternberg P.W."/>
            <person name="Goodrich-Blair H."/>
            <person name="Dillman A.R."/>
        </authorList>
    </citation>
    <scope>NUCLEOTIDE SEQUENCE</scope>
    <source>
        <strain evidence="1">PS9179</strain>
        <tissue evidence="1">Whole animal</tissue>
    </source>
</reference>
<name>A0AA39HQE4_9BILA</name>